<dbReference type="Gene3D" id="3.40.50.300">
    <property type="entry name" value="P-loop containing nucleotide triphosphate hydrolases"/>
    <property type="match status" value="2"/>
</dbReference>
<dbReference type="Pfam" id="PF00580">
    <property type="entry name" value="UvrD-helicase"/>
    <property type="match status" value="1"/>
</dbReference>
<dbReference type="GO" id="GO:0006260">
    <property type="term" value="P:DNA replication"/>
    <property type="evidence" value="ECO:0007669"/>
    <property type="project" value="InterPro"/>
</dbReference>
<evidence type="ECO:0000256" key="6">
    <source>
        <dbReference type="ARBA" id="ARBA00022840"/>
    </source>
</evidence>
<dbReference type="FunFam" id="1.10.10.160:FF:000001">
    <property type="entry name" value="ATP-dependent DNA helicase"/>
    <property type="match status" value="1"/>
</dbReference>
<sequence>MSVNSPLLNGMNPRQSQAVTTTQGPLLLMAGAGSGKTRVLTHRVAYLIEECYVNPWNILAITFTNKAAREMKERIHHLLGDVAESVWISTFHSMCVRILRREVETIGYSRNFTILDSSEQLALMKRIVKELNLDPKKHEPRGILAAISNAKNAMQTADDYASLAGADYFKQTVAKCYVRYQDVLRENQCMDFDDLIMNTIELFRQSPDTLRHYQNKFQYIHVDEYQDTNHAQYLLVNMLARGFQNICVVGDADQSIYGWRGADMQNILDFEKDYPDAQVILLEQNYRSTKNILKAANQVIENNVNRKKKNLWTENETGEKIQYYRGDNERHEAQFIVKEINDHIQKQGKNYGDFAILYRTNAQSRVVEEMLLKSSIPYKMVGGQKFYERKEIRDILAYLAMIANPQDSISFARVVNVPKRGIGATSVEKFREFAQLHGMSMLEACESVALSNVSGKAAKELAKFGEMMDGFAKMQSYLSITELTEEILAKTGYLEALKNENTIEANARIDNLNEFLTVTQAFDQQFAQSPEYENVEDDEKLSLFLNDLALVSDIDSLEEETSQVTLMTLHAAKGLEFPIVFLVGMEEGLFPLLRANDDEADMEEERRLAYVGITRAEEELYITNAISRTIYGRTQFNRPSRFVDEIEEELLEPIGTYAKRQLQSGDEFKASFGQGMSAADFMKSRQNQSSANASSTYGNRSYGQTQNRPSYQKPQYQTIAKKTFPNTATPKANVSWQAGDKVNHKKWGVGTVVKVHENNGDYELDIAFTGQGIKRLLASFAPIEKI</sequence>
<keyword evidence="5 12" id="KW-0347">Helicase</keyword>
<keyword evidence="2 12" id="KW-0547">Nucleotide-binding</keyword>
<dbReference type="FunFam" id="3.40.50.300:FF:001201">
    <property type="entry name" value="ATP-dependent DNA helicase UvrD2"/>
    <property type="match status" value="1"/>
</dbReference>
<evidence type="ECO:0000256" key="13">
    <source>
        <dbReference type="SAM" id="MobiDB-lite"/>
    </source>
</evidence>
<feature type="compositionally biased region" description="Polar residues" evidence="13">
    <location>
        <begin position="696"/>
        <end position="713"/>
    </location>
</feature>
<dbReference type="RefSeq" id="WP_050047240.1">
    <property type="nucleotide sequence ID" value="NZ_LDDZ01000005.1"/>
</dbReference>
<evidence type="ECO:0000256" key="9">
    <source>
        <dbReference type="ARBA" id="ARBA00023235"/>
    </source>
</evidence>
<keyword evidence="9" id="KW-0413">Isomerase</keyword>
<keyword evidence="7 12" id="KW-0238">DNA-binding</keyword>
<evidence type="ECO:0000256" key="8">
    <source>
        <dbReference type="ARBA" id="ARBA00023204"/>
    </source>
</evidence>
<proteinExistence type="inferred from homology"/>
<evidence type="ECO:0000259" key="14">
    <source>
        <dbReference type="Pfam" id="PF00580"/>
    </source>
</evidence>
<comment type="similarity">
    <text evidence="1 12">Belongs to the helicase family. UvrD subfamily.</text>
</comment>
<comment type="caution">
    <text evidence="16">The sequence shown here is derived from an EMBL/GenBank/DDBJ whole genome shotgun (WGS) entry which is preliminary data.</text>
</comment>
<dbReference type="Proteomes" id="UP000196074">
    <property type="component" value="Unassembled WGS sequence"/>
</dbReference>
<dbReference type="InterPro" id="IPR005751">
    <property type="entry name" value="ATP-dep_DNA_helicase_PcrA"/>
</dbReference>
<evidence type="ECO:0000256" key="12">
    <source>
        <dbReference type="RuleBase" id="RU364053"/>
    </source>
</evidence>
<evidence type="ECO:0000256" key="4">
    <source>
        <dbReference type="ARBA" id="ARBA00022801"/>
    </source>
</evidence>
<dbReference type="Gene3D" id="1.10.486.10">
    <property type="entry name" value="PCRA, domain 4"/>
    <property type="match status" value="1"/>
</dbReference>
<comment type="catalytic activity">
    <reaction evidence="10">
        <text>Couples ATP hydrolysis with the unwinding of duplex DNA by translocating in the 3'-5' direction.</text>
        <dbReference type="EC" id="5.6.2.4"/>
    </reaction>
</comment>
<feature type="compositionally biased region" description="Low complexity" evidence="13">
    <location>
        <begin position="686"/>
        <end position="695"/>
    </location>
</feature>
<keyword evidence="4 12" id="KW-0378">Hydrolase</keyword>
<name>A0A1Y4QW92_9ENTE</name>
<dbReference type="Pfam" id="PF13361">
    <property type="entry name" value="UvrD_C"/>
    <property type="match status" value="1"/>
</dbReference>
<dbReference type="NCBIfam" id="TIGR01073">
    <property type="entry name" value="pcrA"/>
    <property type="match status" value="1"/>
</dbReference>
<evidence type="ECO:0000256" key="1">
    <source>
        <dbReference type="ARBA" id="ARBA00009922"/>
    </source>
</evidence>
<evidence type="ECO:0000259" key="15">
    <source>
        <dbReference type="Pfam" id="PF13361"/>
    </source>
</evidence>
<dbReference type="GO" id="GO:0033202">
    <property type="term" value="C:DNA helicase complex"/>
    <property type="evidence" value="ECO:0007669"/>
    <property type="project" value="TreeGrafter"/>
</dbReference>
<dbReference type="SUPFAM" id="SSF52540">
    <property type="entry name" value="P-loop containing nucleoside triphosphate hydrolases"/>
    <property type="match status" value="1"/>
</dbReference>
<protein>
    <recommendedName>
        <fullName evidence="12">ATP-dependent DNA helicase</fullName>
        <ecNumber evidence="12">5.6.2.4</ecNumber>
    </recommendedName>
</protein>
<keyword evidence="6 12" id="KW-0067">ATP-binding</keyword>
<dbReference type="InterPro" id="IPR014017">
    <property type="entry name" value="DNA_helicase_UvrD-like_C"/>
</dbReference>
<feature type="domain" description="UvrD-like helicase C-terminal" evidence="15">
    <location>
        <begin position="280"/>
        <end position="624"/>
    </location>
</feature>
<evidence type="ECO:0000256" key="5">
    <source>
        <dbReference type="ARBA" id="ARBA00022806"/>
    </source>
</evidence>
<organism evidence="16 17">
    <name type="scientific">Enterococcus cecorum</name>
    <dbReference type="NCBI Taxonomy" id="44008"/>
    <lineage>
        <taxon>Bacteria</taxon>
        <taxon>Bacillati</taxon>
        <taxon>Bacillota</taxon>
        <taxon>Bacilli</taxon>
        <taxon>Lactobacillales</taxon>
        <taxon>Enterococcaceae</taxon>
        <taxon>Enterococcus</taxon>
    </lineage>
</organism>
<dbReference type="GO" id="GO:0005524">
    <property type="term" value="F:ATP binding"/>
    <property type="evidence" value="ECO:0007669"/>
    <property type="project" value="UniProtKB-KW"/>
</dbReference>
<evidence type="ECO:0000256" key="11">
    <source>
        <dbReference type="ARBA" id="ARBA00048988"/>
    </source>
</evidence>
<gene>
    <name evidence="16" type="ORF">B5E88_09480</name>
</gene>
<evidence type="ECO:0000256" key="7">
    <source>
        <dbReference type="ARBA" id="ARBA00023125"/>
    </source>
</evidence>
<dbReference type="InterPro" id="IPR013986">
    <property type="entry name" value="DExx_box_DNA_helicase_dom_sf"/>
</dbReference>
<evidence type="ECO:0000256" key="3">
    <source>
        <dbReference type="ARBA" id="ARBA00022763"/>
    </source>
</evidence>
<keyword evidence="3" id="KW-0227">DNA damage</keyword>
<dbReference type="GO" id="GO:0009314">
    <property type="term" value="P:response to radiation"/>
    <property type="evidence" value="ECO:0007669"/>
    <property type="project" value="UniProtKB-ARBA"/>
</dbReference>
<dbReference type="GO" id="GO:0000725">
    <property type="term" value="P:recombinational repair"/>
    <property type="evidence" value="ECO:0007669"/>
    <property type="project" value="TreeGrafter"/>
</dbReference>
<dbReference type="GO" id="GO:0003677">
    <property type="term" value="F:DNA binding"/>
    <property type="evidence" value="ECO:0007669"/>
    <property type="project" value="UniProtKB-KW"/>
</dbReference>
<dbReference type="Gene3D" id="1.10.10.160">
    <property type="match status" value="1"/>
</dbReference>
<dbReference type="EC" id="5.6.2.4" evidence="12"/>
<dbReference type="CDD" id="cd18807">
    <property type="entry name" value="SF1_C_UvrD"/>
    <property type="match status" value="1"/>
</dbReference>
<dbReference type="GO" id="GO:0043138">
    <property type="term" value="F:3'-5' DNA helicase activity"/>
    <property type="evidence" value="ECO:0007669"/>
    <property type="project" value="UniProtKB-EC"/>
</dbReference>
<comment type="catalytic activity">
    <reaction evidence="11 12">
        <text>ATP + H2O = ADP + phosphate + H(+)</text>
        <dbReference type="Rhea" id="RHEA:13065"/>
        <dbReference type="ChEBI" id="CHEBI:15377"/>
        <dbReference type="ChEBI" id="CHEBI:15378"/>
        <dbReference type="ChEBI" id="CHEBI:30616"/>
        <dbReference type="ChEBI" id="CHEBI:43474"/>
        <dbReference type="ChEBI" id="CHEBI:456216"/>
        <dbReference type="EC" id="5.6.2.4"/>
    </reaction>
</comment>
<feature type="region of interest" description="Disordered" evidence="13">
    <location>
        <begin position="683"/>
        <end position="713"/>
    </location>
</feature>
<dbReference type="PANTHER" id="PTHR11070:SF2">
    <property type="entry name" value="ATP-DEPENDENT DNA HELICASE SRS2"/>
    <property type="match status" value="1"/>
</dbReference>
<evidence type="ECO:0000256" key="2">
    <source>
        <dbReference type="ARBA" id="ARBA00022741"/>
    </source>
</evidence>
<accession>A0A1Y4QW92</accession>
<dbReference type="GO" id="GO:0016887">
    <property type="term" value="F:ATP hydrolysis activity"/>
    <property type="evidence" value="ECO:0007669"/>
    <property type="project" value="RHEA"/>
</dbReference>
<dbReference type="EMBL" id="NFLC01000020">
    <property type="protein sequence ID" value="OUQ09584.1"/>
    <property type="molecule type" value="Genomic_DNA"/>
</dbReference>
<dbReference type="GO" id="GO:0005829">
    <property type="term" value="C:cytosol"/>
    <property type="evidence" value="ECO:0007669"/>
    <property type="project" value="TreeGrafter"/>
</dbReference>
<dbReference type="CDD" id="cd17932">
    <property type="entry name" value="DEXQc_UvrD"/>
    <property type="match status" value="1"/>
</dbReference>
<keyword evidence="8" id="KW-0234">DNA repair</keyword>
<evidence type="ECO:0000313" key="16">
    <source>
        <dbReference type="EMBL" id="OUQ09584.1"/>
    </source>
</evidence>
<dbReference type="InterPro" id="IPR027417">
    <property type="entry name" value="P-loop_NTPase"/>
</dbReference>
<evidence type="ECO:0000256" key="10">
    <source>
        <dbReference type="ARBA" id="ARBA00034617"/>
    </source>
</evidence>
<dbReference type="InterPro" id="IPR000212">
    <property type="entry name" value="DNA_helicase_UvrD/REP"/>
</dbReference>
<feature type="domain" description="UvrD-like helicase ATP-binding" evidence="14">
    <location>
        <begin position="11"/>
        <end position="275"/>
    </location>
</feature>
<dbReference type="AlphaFoldDB" id="A0A1Y4QW92"/>
<dbReference type="FunFam" id="1.10.486.10:FF:000003">
    <property type="entry name" value="ATP-dependent DNA helicase"/>
    <property type="match status" value="1"/>
</dbReference>
<dbReference type="Pfam" id="PF21196">
    <property type="entry name" value="PcrA_UvrD_tudor"/>
    <property type="match status" value="1"/>
</dbReference>
<dbReference type="InterPro" id="IPR014016">
    <property type="entry name" value="UvrD-like_ATP-bd"/>
</dbReference>
<dbReference type="PANTHER" id="PTHR11070">
    <property type="entry name" value="UVRD / RECB / PCRA DNA HELICASE FAMILY MEMBER"/>
    <property type="match status" value="1"/>
</dbReference>
<evidence type="ECO:0000313" key="17">
    <source>
        <dbReference type="Proteomes" id="UP000196074"/>
    </source>
</evidence>
<reference evidence="17" key="1">
    <citation type="submission" date="2017-04" db="EMBL/GenBank/DDBJ databases">
        <title>Function of individual gut microbiota members based on whole genome sequencing of pure cultures obtained from chicken caecum.</title>
        <authorList>
            <person name="Medvecky M."/>
            <person name="Cejkova D."/>
            <person name="Polansky O."/>
            <person name="Karasova D."/>
            <person name="Kubasova T."/>
            <person name="Cizek A."/>
            <person name="Rychlik I."/>
        </authorList>
    </citation>
    <scope>NUCLEOTIDE SEQUENCE [LARGE SCALE GENOMIC DNA]</scope>
    <source>
        <strain evidence="17">An144</strain>
    </source>
</reference>